<feature type="transmembrane region" description="Helical" evidence="8">
    <location>
        <begin position="30"/>
        <end position="49"/>
    </location>
</feature>
<evidence type="ECO:0000256" key="7">
    <source>
        <dbReference type="ARBA" id="ARBA00023157"/>
    </source>
</evidence>
<evidence type="ECO:0000256" key="4">
    <source>
        <dbReference type="ARBA" id="ARBA00022737"/>
    </source>
</evidence>
<dbReference type="Pfam" id="PF12534">
    <property type="entry name" value="Pannexin_like"/>
    <property type="match status" value="1"/>
</dbReference>
<evidence type="ECO:0000256" key="1">
    <source>
        <dbReference type="ARBA" id="ARBA00004236"/>
    </source>
</evidence>
<evidence type="ECO:0000256" key="3">
    <source>
        <dbReference type="ARBA" id="ARBA00022692"/>
    </source>
</evidence>
<dbReference type="InterPro" id="IPR021040">
    <property type="entry name" value="LRRC8_Pannexin-like"/>
</dbReference>
<dbReference type="Pfam" id="PF00041">
    <property type="entry name" value="fn3"/>
    <property type="match status" value="1"/>
</dbReference>
<evidence type="ECO:0000259" key="9">
    <source>
        <dbReference type="PROSITE" id="PS50853"/>
    </source>
</evidence>
<dbReference type="InterPro" id="IPR050991">
    <property type="entry name" value="ECM_Regulatory_Proteins"/>
</dbReference>
<gene>
    <name evidence="10" type="ORF">TCAL_14320</name>
</gene>
<dbReference type="InterPro" id="IPR013783">
    <property type="entry name" value="Ig-like_fold"/>
</dbReference>
<keyword evidence="4" id="KW-0677">Repeat</keyword>
<keyword evidence="3 8" id="KW-0812">Transmembrane</keyword>
<evidence type="ECO:0000256" key="5">
    <source>
        <dbReference type="ARBA" id="ARBA00022989"/>
    </source>
</evidence>
<feature type="transmembrane region" description="Helical" evidence="8">
    <location>
        <begin position="105"/>
        <end position="123"/>
    </location>
</feature>
<dbReference type="SUPFAM" id="SSF49265">
    <property type="entry name" value="Fibronectin type III"/>
    <property type="match status" value="2"/>
</dbReference>
<keyword evidence="11" id="KW-1185">Reference proteome</keyword>
<dbReference type="SMART" id="SM00060">
    <property type="entry name" value="FN3"/>
    <property type="match status" value="5"/>
</dbReference>
<dbReference type="EMBL" id="VCGU01000458">
    <property type="protein sequence ID" value="TRY63902.1"/>
    <property type="molecule type" value="Genomic_DNA"/>
</dbReference>
<accession>A0A553NEN4</accession>
<name>A0A553NEN4_TIGCA</name>
<protein>
    <recommendedName>
        <fullName evidence="9">Fibronectin type-III domain-containing protein</fullName>
    </recommendedName>
</protein>
<dbReference type="PANTHER" id="PTHR46708">
    <property type="entry name" value="TENASCIN"/>
    <property type="match status" value="1"/>
</dbReference>
<keyword evidence="6 8" id="KW-0472">Membrane</keyword>
<dbReference type="PANTHER" id="PTHR46708:SF2">
    <property type="entry name" value="FIBRONECTIN TYPE-III DOMAIN-CONTAINING PROTEIN"/>
    <property type="match status" value="1"/>
</dbReference>
<organism evidence="10 11">
    <name type="scientific">Tigriopus californicus</name>
    <name type="common">Marine copepod</name>
    <dbReference type="NCBI Taxonomy" id="6832"/>
    <lineage>
        <taxon>Eukaryota</taxon>
        <taxon>Metazoa</taxon>
        <taxon>Ecdysozoa</taxon>
        <taxon>Arthropoda</taxon>
        <taxon>Crustacea</taxon>
        <taxon>Multicrustacea</taxon>
        <taxon>Hexanauplia</taxon>
        <taxon>Copepoda</taxon>
        <taxon>Harpacticoida</taxon>
        <taxon>Harpacticidae</taxon>
        <taxon>Tigriopus</taxon>
    </lineage>
</organism>
<dbReference type="OrthoDB" id="10256829at2759"/>
<proteinExistence type="predicted"/>
<dbReference type="InterPro" id="IPR003961">
    <property type="entry name" value="FN3_dom"/>
</dbReference>
<evidence type="ECO:0000313" key="10">
    <source>
        <dbReference type="EMBL" id="TRY63902.1"/>
    </source>
</evidence>
<evidence type="ECO:0000313" key="11">
    <source>
        <dbReference type="Proteomes" id="UP000318571"/>
    </source>
</evidence>
<keyword evidence="7" id="KW-1015">Disulfide bond</keyword>
<dbReference type="InterPro" id="IPR036116">
    <property type="entry name" value="FN3_sf"/>
</dbReference>
<dbReference type="GO" id="GO:0005886">
    <property type="term" value="C:plasma membrane"/>
    <property type="evidence" value="ECO:0007669"/>
    <property type="project" value="UniProtKB-SubCell"/>
</dbReference>
<dbReference type="PROSITE" id="PS50853">
    <property type="entry name" value="FN3"/>
    <property type="match status" value="1"/>
</dbReference>
<dbReference type="Gene3D" id="2.60.40.10">
    <property type="entry name" value="Immunoglobulins"/>
    <property type="match status" value="1"/>
</dbReference>
<keyword evidence="5 8" id="KW-1133">Transmembrane helix</keyword>
<keyword evidence="2" id="KW-1003">Cell membrane</keyword>
<evidence type="ECO:0000256" key="8">
    <source>
        <dbReference type="SAM" id="Phobius"/>
    </source>
</evidence>
<evidence type="ECO:0000256" key="6">
    <source>
        <dbReference type="ARBA" id="ARBA00023136"/>
    </source>
</evidence>
<feature type="domain" description="Fibronectin type-III" evidence="9">
    <location>
        <begin position="578"/>
        <end position="673"/>
    </location>
</feature>
<comment type="subcellular location">
    <subcellularLocation>
        <location evidence="1">Cell membrane</location>
    </subcellularLocation>
</comment>
<dbReference type="Proteomes" id="UP000318571">
    <property type="component" value="Chromosome 10"/>
</dbReference>
<comment type="caution">
    <text evidence="10">The sequence shown here is derived from an EMBL/GenBank/DDBJ whole genome shotgun (WGS) entry which is preliminary data.</text>
</comment>
<reference evidence="10 11" key="1">
    <citation type="journal article" date="2018" name="Nat. Ecol. Evol.">
        <title>Genomic signatures of mitonuclear coevolution across populations of Tigriopus californicus.</title>
        <authorList>
            <person name="Barreto F.S."/>
            <person name="Watson E.T."/>
            <person name="Lima T.G."/>
            <person name="Willett C.S."/>
            <person name="Edmands S."/>
            <person name="Li W."/>
            <person name="Burton R.S."/>
        </authorList>
    </citation>
    <scope>NUCLEOTIDE SEQUENCE [LARGE SCALE GENOMIC DNA]</scope>
    <source>
        <strain evidence="10 11">San Diego</strain>
    </source>
</reference>
<dbReference type="AlphaFoldDB" id="A0A553NEN4"/>
<evidence type="ECO:0000256" key="2">
    <source>
        <dbReference type="ARBA" id="ARBA00022475"/>
    </source>
</evidence>
<sequence>MNIDDIAKSWLLDPTSVKVFQHTSDVLVDYVSYLMVTVGVVAISTRVLATLNSGDLLCMLLSVEVDNQTVVDLGPYSAGGTIGIINYANSERACIRRLFSIFMEYLPFILLLQTLTLIVVDKFSFKIPKVSRKVERFHAHIVENAFVGHDPDVAEDITDPTTSTDAICRLRQRREICASLQESSTIHHVYIGKNLFKIVLVAGLVALNASHGLLHIEDQVLCEVSVNDIPKIHLQQGTLHFQCRGQRVEFLFICLWSQVFLLLLHGVLSLIALLWSVEFRPVAKLLSKIDQDRQSLNQPQIVRSSGEDFLFLFDFLAHSYDLESTLRVLTHSDEVFHAICKPNLLLEHDVHVEEDKVEIKWREAEIDHWLKNRKKSSSWMRNVTIDSYEVTIFPAETVNHSQTISSNTGSIYAACFRDLSGGKTEYVITIACKVGSSRMKGEKVVTHLAPRGPEKPRNGMLKDHGPTHVDIQWVPPKGDFTKYVLLVDRISVDVSPIRNAPDNPVVLRDASASSERTIIDDVTQVNHFEYYLSSKLCEYCIHGLKPSECYRIQLGTKTGRVLTRQFIRDDVITQPNEVPGLEILQIGHHSCLVQWNPLESSPILKGYQVEVLTHDGREHRTVAVSKVQNTFKVTDLEPNSDYFINLSGISALRDLKAIGHPVQESMTTLAYPPTDLRVKDSTPVSIRLKWNAPLGLTGNHRAKYSLVVISPSIPSFSLTRSIEGKTEMLISKLPQPCHKYKVSLQTRIATPNGNELTCVAVELWCCSLPRAPIKFSVTNSPPKIVFKAARDRDLVDRCRIKWSCQEPELEENEETMVDLDPVSEFGEFILPNLSPDVTYHFLISAICSSLGVESKALPGKVVFNASTNLVSIP</sequence>
<dbReference type="CDD" id="cd00063">
    <property type="entry name" value="FN3"/>
    <property type="match status" value="2"/>
</dbReference>